<keyword evidence="2" id="KW-1185">Reference proteome</keyword>
<sequence length="158" mass="16881">MRFWSVGGAVLLVACAEAGGPGAVDDVEPTLIGPGATEADFLATLSDEELFPDLTPDGARLARSLLYENVIDRDAALIEGAQAWDCADPFDYDSGEDTARFETVVGERLARLAGFAPVDVPVIAPMLGSHVMAPISDEIWDLLYIEQNDAVTLRRCAI</sequence>
<dbReference type="STRING" id="1447782.SAMN05444417_0699"/>
<proteinExistence type="predicted"/>
<name>A0A1M6AYZ2_9RHOB</name>
<dbReference type="PROSITE" id="PS51257">
    <property type="entry name" value="PROKAR_LIPOPROTEIN"/>
    <property type="match status" value="1"/>
</dbReference>
<dbReference type="AlphaFoldDB" id="A0A1M6AYZ2"/>
<gene>
    <name evidence="1" type="ORF">SAMN05444417_0699</name>
</gene>
<evidence type="ECO:0000313" key="2">
    <source>
        <dbReference type="Proteomes" id="UP000184292"/>
    </source>
</evidence>
<reference evidence="1 2" key="1">
    <citation type="submission" date="2016-11" db="EMBL/GenBank/DDBJ databases">
        <authorList>
            <person name="Jaros S."/>
            <person name="Januszkiewicz K."/>
            <person name="Wedrychowicz H."/>
        </authorList>
    </citation>
    <scope>NUCLEOTIDE SEQUENCE [LARGE SCALE GENOMIC DNA]</scope>
    <source>
        <strain evidence="1 2">DSM 100565</strain>
    </source>
</reference>
<dbReference type="RefSeq" id="WP_073326394.1">
    <property type="nucleotide sequence ID" value="NZ_FQYO01000001.1"/>
</dbReference>
<organism evidence="1 2">
    <name type="scientific">Wenxinia saemankumensis</name>
    <dbReference type="NCBI Taxonomy" id="1447782"/>
    <lineage>
        <taxon>Bacteria</taxon>
        <taxon>Pseudomonadati</taxon>
        <taxon>Pseudomonadota</taxon>
        <taxon>Alphaproteobacteria</taxon>
        <taxon>Rhodobacterales</taxon>
        <taxon>Roseobacteraceae</taxon>
        <taxon>Wenxinia</taxon>
    </lineage>
</organism>
<evidence type="ECO:0000313" key="1">
    <source>
        <dbReference type="EMBL" id="SHI41724.1"/>
    </source>
</evidence>
<protein>
    <submittedName>
        <fullName evidence="1">Uncharacterized protein</fullName>
    </submittedName>
</protein>
<dbReference type="EMBL" id="FQYO01000001">
    <property type="protein sequence ID" value="SHI41724.1"/>
    <property type="molecule type" value="Genomic_DNA"/>
</dbReference>
<dbReference type="Proteomes" id="UP000184292">
    <property type="component" value="Unassembled WGS sequence"/>
</dbReference>
<accession>A0A1M6AYZ2</accession>